<dbReference type="InterPro" id="IPR029069">
    <property type="entry name" value="HotDog_dom_sf"/>
</dbReference>
<dbReference type="SUPFAM" id="SSF54637">
    <property type="entry name" value="Thioesterase/thiol ester dehydrase-isomerase"/>
    <property type="match status" value="1"/>
</dbReference>
<keyword evidence="3" id="KW-1185">Reference proteome</keyword>
<evidence type="ECO:0000259" key="1">
    <source>
        <dbReference type="Pfam" id="PF13622"/>
    </source>
</evidence>
<dbReference type="Proteomes" id="UP000322077">
    <property type="component" value="Unassembled WGS sequence"/>
</dbReference>
<proteinExistence type="predicted"/>
<protein>
    <recommendedName>
        <fullName evidence="1">Acyl-CoA thioesterase-like N-terminal HotDog domain-containing protein</fullName>
    </recommendedName>
</protein>
<feature type="domain" description="Acyl-CoA thioesterase-like N-terminal HotDog" evidence="1">
    <location>
        <begin position="50"/>
        <end position="131"/>
    </location>
</feature>
<reference evidence="2 3" key="1">
    <citation type="submission" date="2019-08" db="EMBL/GenBank/DDBJ databases">
        <authorList>
            <person name="Wang G."/>
            <person name="Xu Z."/>
        </authorList>
    </citation>
    <scope>NUCLEOTIDE SEQUENCE [LARGE SCALE GENOMIC DNA]</scope>
    <source>
        <strain evidence="2 3">ZX</strain>
    </source>
</reference>
<evidence type="ECO:0000313" key="2">
    <source>
        <dbReference type="EMBL" id="TZG25191.1"/>
    </source>
</evidence>
<dbReference type="AlphaFoldDB" id="A0A5D9C570"/>
<evidence type="ECO:0000313" key="3">
    <source>
        <dbReference type="Proteomes" id="UP000322077"/>
    </source>
</evidence>
<dbReference type="InterPro" id="IPR049449">
    <property type="entry name" value="TesB_ACOT8-like_N"/>
</dbReference>
<dbReference type="RefSeq" id="WP_149523730.1">
    <property type="nucleotide sequence ID" value="NZ_VTOU01000004.1"/>
</dbReference>
<name>A0A5D9C570_9SPHN</name>
<dbReference type="Gene3D" id="3.10.129.10">
    <property type="entry name" value="Hotdog Thioesterase"/>
    <property type="match status" value="1"/>
</dbReference>
<sequence>MPDRIDTDGWHIWDMSEAGTWPATWAPIRYRRDGAHMAVLAEAPAHAGNTLGNIHGAFLAGLGEHVAGVFLRAANVPCVTISIAFDYPAGAVIGRPLEGKVELIRETGRMQFLRLLLAQGDDVALHGTATLRKLR</sequence>
<comment type="caution">
    <text evidence="2">The sequence shown here is derived from an EMBL/GenBank/DDBJ whole genome shotgun (WGS) entry which is preliminary data.</text>
</comment>
<gene>
    <name evidence="2" type="ORF">FYJ91_18245</name>
</gene>
<organism evidence="2 3">
    <name type="scientific">Sphingomonas montanisoli</name>
    <dbReference type="NCBI Taxonomy" id="2606412"/>
    <lineage>
        <taxon>Bacteria</taxon>
        <taxon>Pseudomonadati</taxon>
        <taxon>Pseudomonadota</taxon>
        <taxon>Alphaproteobacteria</taxon>
        <taxon>Sphingomonadales</taxon>
        <taxon>Sphingomonadaceae</taxon>
        <taxon>Sphingomonas</taxon>
    </lineage>
</organism>
<dbReference type="Pfam" id="PF13622">
    <property type="entry name" value="4HBT_3"/>
    <property type="match status" value="1"/>
</dbReference>
<dbReference type="EMBL" id="VTOU01000004">
    <property type="protein sequence ID" value="TZG25191.1"/>
    <property type="molecule type" value="Genomic_DNA"/>
</dbReference>
<accession>A0A5D9C570</accession>